<dbReference type="KEGG" id="vde:111254405"/>
<dbReference type="AlphaFoldDB" id="A0A7M7KRQ6"/>
<dbReference type="PANTHER" id="PTHR33960">
    <property type="entry name" value="SIMILAR TO KIAA0825 PROTEIN"/>
    <property type="match status" value="1"/>
</dbReference>
<evidence type="ECO:0000313" key="1">
    <source>
        <dbReference type="EnsemblMetazoa" id="XP_022670960"/>
    </source>
</evidence>
<organism evidence="1 2">
    <name type="scientific">Varroa destructor</name>
    <name type="common">Honeybee mite</name>
    <dbReference type="NCBI Taxonomy" id="109461"/>
    <lineage>
        <taxon>Eukaryota</taxon>
        <taxon>Metazoa</taxon>
        <taxon>Ecdysozoa</taxon>
        <taxon>Arthropoda</taxon>
        <taxon>Chelicerata</taxon>
        <taxon>Arachnida</taxon>
        <taxon>Acari</taxon>
        <taxon>Parasitiformes</taxon>
        <taxon>Mesostigmata</taxon>
        <taxon>Gamasina</taxon>
        <taxon>Dermanyssoidea</taxon>
        <taxon>Varroidae</taxon>
        <taxon>Varroa</taxon>
    </lineage>
</organism>
<dbReference type="InterPro" id="IPR027993">
    <property type="entry name" value="DUF4495"/>
</dbReference>
<dbReference type="InParanoid" id="A0A7M7KRQ6"/>
<dbReference type="Proteomes" id="UP000594260">
    <property type="component" value="Unplaced"/>
</dbReference>
<dbReference type="GeneID" id="111254405"/>
<dbReference type="PANTHER" id="PTHR33960:SF1">
    <property type="entry name" value="SIMILAR TO KIAA0825 PROTEIN"/>
    <property type="match status" value="1"/>
</dbReference>
<proteinExistence type="predicted"/>
<dbReference type="EnsemblMetazoa" id="XM_022815225">
    <property type="protein sequence ID" value="XP_022670960"/>
    <property type="gene ID" value="LOC111254405"/>
</dbReference>
<dbReference type="RefSeq" id="XP_022670960.1">
    <property type="nucleotide sequence ID" value="XM_022815225.1"/>
</dbReference>
<sequence length="1150" mass="129146">MNNAVLELYSKEIVEIDKKIEKCLSDIEIILKEDLTSEGAKGDFLQWRLQYDAALIEIESADLVSALRLVLEDFHIRSDRIESIERVLLPLIGYVKSVLCVSPLNSYPASCPFCADYQTPAPTDQESLRLLSAIGQHLEMELLRTCVPVASKCDVVLDEQCVYFNYRQKLALLKSLYDADYVNELHWRLREKQLANFQCTCCGEQCLFCFLEECAKYLALDMALIDSGLFQPLQVCDKQLHSIYHKCILDFIEIILDDKLDDDQLLSTRHTFRCSLRERELGIGSLPQLADEGITQILQDMNWFDNRVKFYLAKYAYGDTHISVDTSWVSQSVRSLVSSLETLVPGVTSAWQHWSVPMADEERFKSVPCAMDGSERIVQIFGLAWDFVLRLRRFAAIVSSRNNSKSLLVSLNHFLHSGVDIVTATCSSIAKRAIINNKTFIAYNSVAYVRIQLEAFQQTNSDVADLPSGVMSKLSTVEDSLEYHIVCHHVKWASSSARHSLYDFSSIQKPDMDGFTLAPASLHIYMENLCARLSRVLCQIGCQKVVSRVWSELCTMLCATYAQAKPSEQQVALLSRDIDVVLATSFNVLLFACEDVQHVLGALDEGGDPRKLRHVKNIHASCVLLLSTKYLTDSPVDALYQTFKGGLLPDARAPLPGTVWVSHLFQNSINGAGFRLDSAPNILVWILLEMMRVQKNHTFVLCVKAMRAFNHMLSILLVRQGCAVGALNEDEQMRLMDAALSLGTSRPPCESSHSFVGDMIIPIIEKTNSWKALGSDCLNANRPWWYKVLQGRLKPFVRGVVLSVTDLATARIRREAASDSGAELSSASWKSTCERLLGFVGERLDEAAQSRKEVERLVEHIVDHLGLVSRDILICFTAMDDQQAGNVTPLLDSIGLQFLLNTVCDLMKDEKFLQGVYGLSNETINENCRRLCERLQEEVFGEGREREISAAIHQRLLVIKGIIDSARELCPFMAGDALQGDAYVASLELPLSTFDHQIAGQLTADEDVVQLETIRDILRANDEWFRKSLGVDDSLVTFGQPGMTGGRDVTLRARPDPTSRSGEIESGPLRAYVAWRTGCSERFDSVKGFNPQISNVADVLSEFNFAALLKQHPQISSKEQQDVKEVQLLRSLFQLDRIPDEEHWQKSTNI</sequence>
<name>A0A7M7KRQ6_VARDE</name>
<dbReference type="Pfam" id="PF14906">
    <property type="entry name" value="DUF4495"/>
    <property type="match status" value="1"/>
</dbReference>
<accession>A0A7M7KRQ6</accession>
<protein>
    <submittedName>
        <fullName evidence="1">Uncharacterized protein</fullName>
    </submittedName>
</protein>
<dbReference type="OrthoDB" id="10342186at2759"/>
<evidence type="ECO:0000313" key="2">
    <source>
        <dbReference type="Proteomes" id="UP000594260"/>
    </source>
</evidence>
<keyword evidence="2" id="KW-1185">Reference proteome</keyword>
<reference evidence="1" key="1">
    <citation type="submission" date="2021-01" db="UniProtKB">
        <authorList>
            <consortium name="EnsemblMetazoa"/>
        </authorList>
    </citation>
    <scope>IDENTIFICATION</scope>
</reference>